<proteinExistence type="predicted"/>
<protein>
    <submittedName>
        <fullName evidence="1">Uncharacterized protein</fullName>
    </submittedName>
</protein>
<dbReference type="EMBL" id="AEDQ01000003">
    <property type="protein sequence ID" value="EFL44719.1"/>
    <property type="molecule type" value="Genomic_DNA"/>
</dbReference>
<reference evidence="1 2" key="1">
    <citation type="submission" date="2010-08" db="EMBL/GenBank/DDBJ databases">
        <authorList>
            <person name="Durkin A.S."/>
            <person name="Madupu R."/>
            <person name="Torralba M."/>
            <person name="Gillis M."/>
            <person name="Methe B."/>
            <person name="Sutton G."/>
            <person name="Nelson K.E."/>
        </authorList>
    </citation>
    <scope>NUCLEOTIDE SEQUENCE [LARGE SCALE GENOMIC DNA]</scope>
    <source>
        <strain evidence="1 2">PB189-T1-4</strain>
    </source>
</reference>
<keyword evidence="2" id="KW-1185">Reference proteome</keyword>
<accession>A0ABN0B1N0</accession>
<name>A0ABN0B1N0_9ACTN</name>
<evidence type="ECO:0000313" key="2">
    <source>
        <dbReference type="Proteomes" id="UP000004431"/>
    </source>
</evidence>
<evidence type="ECO:0000313" key="1">
    <source>
        <dbReference type="EMBL" id="EFL44719.1"/>
    </source>
</evidence>
<dbReference type="Proteomes" id="UP000004431">
    <property type="component" value="Unassembled WGS sequence"/>
</dbReference>
<gene>
    <name evidence="1" type="ORF">HMPREF9248_0799</name>
</gene>
<organism evidence="1 2">
    <name type="scientific">Fannyhessea vaginae PB189-T1-4</name>
    <dbReference type="NCBI Taxonomy" id="866774"/>
    <lineage>
        <taxon>Bacteria</taxon>
        <taxon>Bacillati</taxon>
        <taxon>Actinomycetota</taxon>
        <taxon>Coriobacteriia</taxon>
        <taxon>Coriobacteriales</taxon>
        <taxon>Atopobiaceae</taxon>
        <taxon>Fannyhessea</taxon>
    </lineage>
</organism>
<sequence length="50" mass="5952">MFVFVYCLRRRINQQVGHASWQQLHVQVAIRTSGRAMRSLMRCRLSQNAF</sequence>
<comment type="caution">
    <text evidence="1">The sequence shown here is derived from an EMBL/GenBank/DDBJ whole genome shotgun (WGS) entry which is preliminary data.</text>
</comment>